<protein>
    <recommendedName>
        <fullName evidence="4">Transmembrane protein</fullName>
    </recommendedName>
</protein>
<dbReference type="Proteomes" id="UP000688137">
    <property type="component" value="Unassembled WGS sequence"/>
</dbReference>
<feature type="transmembrane region" description="Helical" evidence="1">
    <location>
        <begin position="142"/>
        <end position="163"/>
    </location>
</feature>
<evidence type="ECO:0000313" key="3">
    <source>
        <dbReference type="Proteomes" id="UP000688137"/>
    </source>
</evidence>
<feature type="transmembrane region" description="Helical" evidence="1">
    <location>
        <begin position="41"/>
        <end position="62"/>
    </location>
</feature>
<accession>A0A8S1PPU4</accession>
<evidence type="ECO:0008006" key="4">
    <source>
        <dbReference type="Google" id="ProtNLM"/>
    </source>
</evidence>
<proteinExistence type="predicted"/>
<evidence type="ECO:0000256" key="1">
    <source>
        <dbReference type="SAM" id="Phobius"/>
    </source>
</evidence>
<dbReference type="AlphaFoldDB" id="A0A8S1PPU4"/>
<keyword evidence="1" id="KW-1133">Transmembrane helix</keyword>
<keyword evidence="1" id="KW-0472">Membrane</keyword>
<feature type="transmembrane region" description="Helical" evidence="1">
    <location>
        <begin position="82"/>
        <end position="104"/>
    </location>
</feature>
<sequence>MGSSLRIIVQQIFRVYRIKVQRSLQKLLQRRTKSVNIFRELIFHRLSVLFVIITLILQPQLLFRVFLLQNILNGMDTMLCPISYQFLIQYFQSSQLVAVMMILLKNYQFKLQFTLLYSFSHLQCFSQKQLMVYQLRNKHSMFFYKVNLTIFKIWDIIMIEVYLDVKKFLLIKLEESLVLQDTQYSKIMARVDFIFSFYRIRLLKLILKILCKQKTDHFIKLVCGQQMFKKL</sequence>
<name>A0A8S1PPU4_PARPR</name>
<reference evidence="2" key="1">
    <citation type="submission" date="2021-01" db="EMBL/GenBank/DDBJ databases">
        <authorList>
            <consortium name="Genoscope - CEA"/>
            <person name="William W."/>
        </authorList>
    </citation>
    <scope>NUCLEOTIDE SEQUENCE</scope>
</reference>
<gene>
    <name evidence="2" type="ORF">PPRIM_AZ9-3.1.T1260011</name>
</gene>
<keyword evidence="3" id="KW-1185">Reference proteome</keyword>
<organism evidence="2 3">
    <name type="scientific">Paramecium primaurelia</name>
    <dbReference type="NCBI Taxonomy" id="5886"/>
    <lineage>
        <taxon>Eukaryota</taxon>
        <taxon>Sar</taxon>
        <taxon>Alveolata</taxon>
        <taxon>Ciliophora</taxon>
        <taxon>Intramacronucleata</taxon>
        <taxon>Oligohymenophorea</taxon>
        <taxon>Peniculida</taxon>
        <taxon>Parameciidae</taxon>
        <taxon>Paramecium</taxon>
    </lineage>
</organism>
<keyword evidence="1" id="KW-0812">Transmembrane</keyword>
<dbReference type="EMBL" id="CAJJDM010000129">
    <property type="protein sequence ID" value="CAD8105022.1"/>
    <property type="molecule type" value="Genomic_DNA"/>
</dbReference>
<comment type="caution">
    <text evidence="2">The sequence shown here is derived from an EMBL/GenBank/DDBJ whole genome shotgun (WGS) entry which is preliminary data.</text>
</comment>
<evidence type="ECO:0000313" key="2">
    <source>
        <dbReference type="EMBL" id="CAD8105022.1"/>
    </source>
</evidence>